<dbReference type="PANTHER" id="PTHR19879">
    <property type="entry name" value="TRANSCRIPTION INITIATION FACTOR TFIID"/>
    <property type="match status" value="1"/>
</dbReference>
<keyword evidence="2 11" id="KW-0963">Cytoplasm</keyword>
<comment type="subcellular location">
    <subcellularLocation>
        <location evidence="11">Cytoplasm</location>
        <location evidence="11">Cytoskeleton</location>
    </subcellularLocation>
    <subcellularLocation>
        <location evidence="11">Cytoplasm</location>
        <location evidence="11">Cytoskeleton</location>
        <location evidence="11">Spindle pole</location>
    </subcellularLocation>
    <text evidence="11">Localizes to the plus ends of microtubules at the hyphal tip and the mitotic spindle poles.</text>
</comment>
<evidence type="ECO:0000256" key="5">
    <source>
        <dbReference type="ARBA" id="ARBA00022701"/>
    </source>
</evidence>
<dbReference type="InterPro" id="IPR037190">
    <property type="entry name" value="LIS1_N"/>
</dbReference>
<dbReference type="SUPFAM" id="SSF109925">
    <property type="entry name" value="Lissencephaly-1 protein (Lis-1, PAF-AH alpha) N-terminal domain"/>
    <property type="match status" value="1"/>
</dbReference>
<evidence type="ECO:0000256" key="4">
    <source>
        <dbReference type="ARBA" id="ARBA00022618"/>
    </source>
</evidence>
<evidence type="ECO:0000256" key="11">
    <source>
        <dbReference type="HAMAP-Rule" id="MF_03141"/>
    </source>
</evidence>
<dbReference type="GO" id="GO:0005874">
    <property type="term" value="C:microtubule"/>
    <property type="evidence" value="ECO:0007669"/>
    <property type="project" value="UniProtKB-KW"/>
</dbReference>
<keyword evidence="1 11" id="KW-0813">Transport</keyword>
<dbReference type="GO" id="GO:0070840">
    <property type="term" value="F:dynein complex binding"/>
    <property type="evidence" value="ECO:0007669"/>
    <property type="project" value="UniProtKB-UniRule"/>
</dbReference>
<keyword evidence="8 11" id="KW-0175">Coiled coil</keyword>
<feature type="repeat" description="WD" evidence="12">
    <location>
        <begin position="308"/>
        <end position="329"/>
    </location>
</feature>
<dbReference type="PANTHER" id="PTHR19879:SF9">
    <property type="entry name" value="TRANSCRIPTION INITIATION FACTOR TFIID SUBUNIT 5"/>
    <property type="match status" value="1"/>
</dbReference>
<keyword evidence="4 11" id="KW-0132">Cell division</keyword>
<dbReference type="GO" id="GO:0000922">
    <property type="term" value="C:spindle pole"/>
    <property type="evidence" value="ECO:0007669"/>
    <property type="project" value="UniProtKB-SubCell"/>
</dbReference>
<feature type="repeat" description="WD" evidence="12">
    <location>
        <begin position="100"/>
        <end position="141"/>
    </location>
</feature>
<dbReference type="EMBL" id="MNBE01000099">
    <property type="protein sequence ID" value="OKP14400.1"/>
    <property type="molecule type" value="Genomic_DNA"/>
</dbReference>
<dbReference type="InterPro" id="IPR019775">
    <property type="entry name" value="WD40_repeat_CS"/>
</dbReference>
<keyword evidence="9 11" id="KW-0206">Cytoskeleton</keyword>
<dbReference type="PIRSF" id="PIRSF037647">
    <property type="entry name" value="Dynein_regulator_Lis1"/>
    <property type="match status" value="1"/>
</dbReference>
<dbReference type="InterPro" id="IPR015943">
    <property type="entry name" value="WD40/YVTN_repeat-like_dom_sf"/>
</dbReference>
<dbReference type="CDD" id="cd00200">
    <property type="entry name" value="WD40"/>
    <property type="match status" value="1"/>
</dbReference>
<evidence type="ECO:0000256" key="10">
    <source>
        <dbReference type="ARBA" id="ARBA00023306"/>
    </source>
</evidence>
<dbReference type="GO" id="GO:0005737">
    <property type="term" value="C:cytoplasm"/>
    <property type="evidence" value="ECO:0007669"/>
    <property type="project" value="UniProtKB-UniRule"/>
</dbReference>
<dbReference type="SUPFAM" id="SSF50978">
    <property type="entry name" value="WD40 repeat-like"/>
    <property type="match status" value="1"/>
</dbReference>
<feature type="repeat" description="WD" evidence="12">
    <location>
        <begin position="336"/>
        <end position="377"/>
    </location>
</feature>
<keyword evidence="5 11" id="KW-0493">Microtubule</keyword>
<dbReference type="SMART" id="SM00320">
    <property type="entry name" value="WD40"/>
    <property type="match status" value="7"/>
</dbReference>
<dbReference type="InterPro" id="IPR017252">
    <property type="entry name" value="Dynein_regulator_LIS1"/>
</dbReference>
<dbReference type="Gene3D" id="2.130.10.10">
    <property type="entry name" value="YVTN repeat-like/Quinoprotein amine dehydrogenase"/>
    <property type="match status" value="1"/>
</dbReference>
<reference evidence="13 14" key="1">
    <citation type="submission" date="2016-10" db="EMBL/GenBank/DDBJ databases">
        <title>Genome sequence of the ascomycete fungus Penicillium subrubescens.</title>
        <authorList>
            <person name="De Vries R.P."/>
            <person name="Peng M."/>
            <person name="Dilokpimol A."/>
            <person name="Hilden K."/>
            <person name="Makela M.R."/>
            <person name="Grigoriev I."/>
            <person name="Riley R."/>
            <person name="Granchi Z."/>
        </authorList>
    </citation>
    <scope>NUCLEOTIDE SEQUENCE [LARGE SCALE GENOMIC DNA]</scope>
    <source>
        <strain evidence="13 14">CBS 132785</strain>
    </source>
</reference>
<dbReference type="FunFam" id="2.130.10.10:FF:000342">
    <property type="entry name" value="Nuclear distribution protein PAC1"/>
    <property type="match status" value="1"/>
</dbReference>
<keyword evidence="10 11" id="KW-0131">Cell cycle</keyword>
<evidence type="ECO:0000256" key="9">
    <source>
        <dbReference type="ARBA" id="ARBA00023212"/>
    </source>
</evidence>
<protein>
    <recommendedName>
        <fullName evidence="11">Nuclear distribution protein nudF</fullName>
    </recommendedName>
    <alternativeName>
        <fullName evidence="11">Lissencephaly-1 homolog</fullName>
        <shortName evidence="11">LIS-1</shortName>
    </alternativeName>
</protein>
<feature type="repeat" description="WD" evidence="12">
    <location>
        <begin position="187"/>
        <end position="229"/>
    </location>
</feature>
<dbReference type="InterPro" id="IPR020472">
    <property type="entry name" value="WD40_PAC1"/>
</dbReference>
<accession>A0A1Q5UPJ4</accession>
<dbReference type="PROSITE" id="PS50294">
    <property type="entry name" value="WD_REPEATS_REGION"/>
    <property type="match status" value="5"/>
</dbReference>
<dbReference type="InterPro" id="IPR036322">
    <property type="entry name" value="WD40_repeat_dom_sf"/>
</dbReference>
<comment type="function">
    <text evidence="11">Positively regulates the activity of the minus-end directed microtubule motor protein dynein. May enhance dynein-mediated microtubule sliding by targeting dynein to the microtubule plus end. Required for nuclear migration during vegetative growth as well as development. Required for retrograde early endosome (EE) transport from the hyphal tip. Required for localization of dynein to the mitotic spindle poles. Recruits additional proteins to the dynein complex at SPBs.</text>
</comment>
<comment type="caution">
    <text evidence="13">The sequence shown here is derived from an EMBL/GenBank/DDBJ whole genome shotgun (WGS) entry which is preliminary data.</text>
</comment>
<keyword evidence="6" id="KW-0677">Repeat</keyword>
<proteinExistence type="inferred from homology"/>
<organism evidence="13 14">
    <name type="scientific">Penicillium subrubescens</name>
    <dbReference type="NCBI Taxonomy" id="1316194"/>
    <lineage>
        <taxon>Eukaryota</taxon>
        <taxon>Fungi</taxon>
        <taxon>Dikarya</taxon>
        <taxon>Ascomycota</taxon>
        <taxon>Pezizomycotina</taxon>
        <taxon>Eurotiomycetes</taxon>
        <taxon>Eurotiomycetidae</taxon>
        <taxon>Eurotiales</taxon>
        <taxon>Aspergillaceae</taxon>
        <taxon>Penicillium</taxon>
    </lineage>
</organism>
<feature type="repeat" description="WD" evidence="12">
    <location>
        <begin position="230"/>
        <end position="271"/>
    </location>
</feature>
<dbReference type="InterPro" id="IPR001680">
    <property type="entry name" value="WD40_rpt"/>
</dbReference>
<dbReference type="GO" id="GO:0051012">
    <property type="term" value="P:microtubule sliding"/>
    <property type="evidence" value="ECO:0007669"/>
    <property type="project" value="UniProtKB-UniRule"/>
</dbReference>
<evidence type="ECO:0000256" key="6">
    <source>
        <dbReference type="ARBA" id="ARBA00022737"/>
    </source>
</evidence>
<comment type="subunit">
    <text evidence="11">Self-associates. Interacts with nudE and dynein.</text>
</comment>
<gene>
    <name evidence="11" type="primary">nudF</name>
    <name evidence="11" type="synonym">lis1</name>
    <name evidence="13" type="ORF">PENSUB_14179</name>
</gene>
<evidence type="ECO:0000256" key="8">
    <source>
        <dbReference type="ARBA" id="ARBA00023054"/>
    </source>
</evidence>
<feature type="repeat" description="WD" evidence="12">
    <location>
        <begin position="142"/>
        <end position="176"/>
    </location>
</feature>
<dbReference type="PROSITE" id="PS00678">
    <property type="entry name" value="WD_REPEATS_1"/>
    <property type="match status" value="3"/>
</dbReference>
<evidence type="ECO:0000256" key="12">
    <source>
        <dbReference type="PROSITE-ProRule" id="PRU00221"/>
    </source>
</evidence>
<dbReference type="Gene3D" id="1.20.960.30">
    <property type="match status" value="1"/>
</dbReference>
<name>A0A1Q5UPJ4_9EURO</name>
<keyword evidence="14" id="KW-1185">Reference proteome</keyword>
<dbReference type="GO" id="GO:0051301">
    <property type="term" value="P:cell division"/>
    <property type="evidence" value="ECO:0007669"/>
    <property type="project" value="UniProtKB-KW"/>
</dbReference>
<dbReference type="GO" id="GO:0005875">
    <property type="term" value="C:microtubule associated complex"/>
    <property type="evidence" value="ECO:0007669"/>
    <property type="project" value="UniProtKB-UniRule"/>
</dbReference>
<evidence type="ECO:0000256" key="2">
    <source>
        <dbReference type="ARBA" id="ARBA00022490"/>
    </source>
</evidence>
<evidence type="ECO:0000256" key="1">
    <source>
        <dbReference type="ARBA" id="ARBA00022448"/>
    </source>
</evidence>
<keyword evidence="3 12" id="KW-0853">WD repeat</keyword>
<dbReference type="Proteomes" id="UP000186955">
    <property type="component" value="Unassembled WGS sequence"/>
</dbReference>
<sequence length="423" mass="46948">MVCSHKAMIGYLSLIDASKCVEILWKELELQDCFPDESIKKYERVLESKWTCVTKLNAQIAKLVVEKARLESELLSPSTAITRPTQDPNKWLPSTPTYTLESHREAITCIAFHPVHSSLASGSEDCTIKIWDWEFGELERTLKGHSQTVTDLDFGGQKDKILLASSSDDLKIKIWDPSNDYANIRTLAGHDLPVTSVRFLKFGENRLVSASRDASIRIWNVTMGYCIKTIYSHGDWIYGLSPSVNGELLVTGGRDQAATIWDVASGQAKALVRGHDHHIECCAFAPAASYQSLAAMSGVKVSSSPGKNTDAEFVATGGRDKTVKLWNIRGRLIKTLVGHDSWVQDLVFHPGGRYLLSVGDDCTVRCWDLSQDARLVMTDEQTHRRFVSCIRWVPNLEAQDGAATGLRCVVATGGRDSCVRIFK</sequence>
<dbReference type="STRING" id="1316194.A0A1Q5UPJ4"/>
<keyword evidence="7 11" id="KW-0498">Mitosis</keyword>
<evidence type="ECO:0000313" key="14">
    <source>
        <dbReference type="Proteomes" id="UP000186955"/>
    </source>
</evidence>
<evidence type="ECO:0000313" key="13">
    <source>
        <dbReference type="EMBL" id="OKP14400.1"/>
    </source>
</evidence>
<evidence type="ECO:0000256" key="7">
    <source>
        <dbReference type="ARBA" id="ARBA00022776"/>
    </source>
</evidence>
<evidence type="ECO:0000256" key="3">
    <source>
        <dbReference type="ARBA" id="ARBA00022574"/>
    </source>
</evidence>
<comment type="similarity">
    <text evidence="11">Belongs to the WD repeat LIS1/nudF family.</text>
</comment>
<dbReference type="PRINTS" id="PR00320">
    <property type="entry name" value="GPROTEINBRPT"/>
</dbReference>
<dbReference type="AlphaFoldDB" id="A0A1Q5UPJ4"/>
<dbReference type="HAMAP" id="MF_03141">
    <property type="entry name" value="lis1"/>
    <property type="match status" value="1"/>
</dbReference>
<dbReference type="PROSITE" id="PS50082">
    <property type="entry name" value="WD_REPEATS_2"/>
    <property type="match status" value="6"/>
</dbReference>
<dbReference type="Pfam" id="PF00400">
    <property type="entry name" value="WD40"/>
    <property type="match status" value="6"/>
</dbReference>
<dbReference type="GO" id="GO:0000132">
    <property type="term" value="P:establishment of mitotic spindle orientation"/>
    <property type="evidence" value="ECO:0007669"/>
    <property type="project" value="UniProtKB-UniRule"/>
</dbReference>